<reference evidence="1" key="1">
    <citation type="submission" date="2022-03" db="EMBL/GenBank/DDBJ databases">
        <authorList>
            <person name="Martin H S."/>
        </authorList>
    </citation>
    <scope>NUCLEOTIDE SEQUENCE</scope>
</reference>
<evidence type="ECO:0000313" key="1">
    <source>
        <dbReference type="EMBL" id="CAH2040796.1"/>
    </source>
</evidence>
<feature type="non-terminal residue" evidence="1">
    <location>
        <position position="116"/>
    </location>
</feature>
<gene>
    <name evidence="1" type="ORF">IPOD504_LOCUS2814</name>
</gene>
<evidence type="ECO:0000313" key="2">
    <source>
        <dbReference type="Proteomes" id="UP000837857"/>
    </source>
</evidence>
<dbReference type="Proteomes" id="UP000837857">
    <property type="component" value="Chromosome 12"/>
</dbReference>
<protein>
    <submittedName>
        <fullName evidence="1">Uncharacterized protein</fullName>
    </submittedName>
</protein>
<accession>A0ABN8HW28</accession>
<organism evidence="1 2">
    <name type="scientific">Iphiclides podalirius</name>
    <name type="common">scarce swallowtail</name>
    <dbReference type="NCBI Taxonomy" id="110791"/>
    <lineage>
        <taxon>Eukaryota</taxon>
        <taxon>Metazoa</taxon>
        <taxon>Ecdysozoa</taxon>
        <taxon>Arthropoda</taxon>
        <taxon>Hexapoda</taxon>
        <taxon>Insecta</taxon>
        <taxon>Pterygota</taxon>
        <taxon>Neoptera</taxon>
        <taxon>Endopterygota</taxon>
        <taxon>Lepidoptera</taxon>
        <taxon>Glossata</taxon>
        <taxon>Ditrysia</taxon>
        <taxon>Papilionoidea</taxon>
        <taxon>Papilionidae</taxon>
        <taxon>Papilioninae</taxon>
        <taxon>Iphiclides</taxon>
    </lineage>
</organism>
<name>A0ABN8HW28_9NEOP</name>
<keyword evidence="2" id="KW-1185">Reference proteome</keyword>
<proteinExistence type="predicted"/>
<sequence length="116" mass="13012">MTFSDDRNKTKVVEIARGKARCRMAGGDEAAGEYIKTHVCIARSVRGGEHKREDDECCARHELVRSRNACAHRLVSPTTGFRPILVLLYPFPQLTCPLRQVRHEVGCGMSEEVVVM</sequence>
<dbReference type="EMBL" id="OW152824">
    <property type="protein sequence ID" value="CAH2040796.1"/>
    <property type="molecule type" value="Genomic_DNA"/>
</dbReference>